<proteinExistence type="predicted"/>
<comment type="caution">
    <text evidence="1">The sequence shown here is derived from an EMBL/GenBank/DDBJ whole genome shotgun (WGS) entry which is preliminary data.</text>
</comment>
<dbReference type="AlphaFoldDB" id="H0E3T4"/>
<evidence type="ECO:0000313" key="2">
    <source>
        <dbReference type="Proteomes" id="UP000005143"/>
    </source>
</evidence>
<dbReference type="Proteomes" id="UP000005143">
    <property type="component" value="Unassembled WGS sequence"/>
</dbReference>
<reference evidence="1 2" key="1">
    <citation type="journal article" date="2013" name="Biodegradation">
        <title>Quantitative proteomic analysis of ibuprofen-degrading Patulibacter sp. strain I11.</title>
        <authorList>
            <person name="Almeida B."/>
            <person name="Kjeldal H."/>
            <person name="Lolas I."/>
            <person name="Knudsen A.D."/>
            <person name="Carvalho G."/>
            <person name="Nielsen K.L."/>
            <person name="Barreto Crespo M.T."/>
            <person name="Stensballe A."/>
            <person name="Nielsen J.L."/>
        </authorList>
    </citation>
    <scope>NUCLEOTIDE SEQUENCE [LARGE SCALE GENOMIC DNA]</scope>
    <source>
        <strain evidence="1 2">I11</strain>
    </source>
</reference>
<gene>
    <name evidence="1" type="ORF">PAI11_14580</name>
</gene>
<dbReference type="RefSeq" id="WP_007572631.1">
    <property type="nucleotide sequence ID" value="NZ_AGUD01000081.1"/>
</dbReference>
<keyword evidence="2" id="KW-1185">Reference proteome</keyword>
<dbReference type="EMBL" id="AGUD01000081">
    <property type="protein sequence ID" value="EHN11653.1"/>
    <property type="molecule type" value="Genomic_DNA"/>
</dbReference>
<evidence type="ECO:0000313" key="1">
    <source>
        <dbReference type="EMBL" id="EHN11653.1"/>
    </source>
</evidence>
<organism evidence="1 2">
    <name type="scientific">Patulibacter medicamentivorans</name>
    <dbReference type="NCBI Taxonomy" id="1097667"/>
    <lineage>
        <taxon>Bacteria</taxon>
        <taxon>Bacillati</taxon>
        <taxon>Actinomycetota</taxon>
        <taxon>Thermoleophilia</taxon>
        <taxon>Solirubrobacterales</taxon>
        <taxon>Patulibacteraceae</taxon>
        <taxon>Patulibacter</taxon>
    </lineage>
</organism>
<accession>H0E3T4</accession>
<protein>
    <submittedName>
        <fullName evidence="1">Uncharacterized protein</fullName>
    </submittedName>
</protein>
<sequence>MPSPSAVAPEIGALPDAGGPAVWEVPRRAPNVDGHAPGDLPADRRRVAAALHHRFMWR</sequence>
<name>H0E3T4_9ACTN</name>